<dbReference type="CDD" id="cd08877">
    <property type="entry name" value="START_2"/>
    <property type="match status" value="1"/>
</dbReference>
<dbReference type="EMBL" id="CAJJDM010000021">
    <property type="protein sequence ID" value="CAD8055674.1"/>
    <property type="molecule type" value="Genomic_DNA"/>
</dbReference>
<evidence type="ECO:0008006" key="3">
    <source>
        <dbReference type="Google" id="ProtNLM"/>
    </source>
</evidence>
<evidence type="ECO:0000313" key="2">
    <source>
        <dbReference type="Proteomes" id="UP000688137"/>
    </source>
</evidence>
<reference evidence="1" key="1">
    <citation type="submission" date="2021-01" db="EMBL/GenBank/DDBJ databases">
        <authorList>
            <consortium name="Genoscope - CEA"/>
            <person name="William W."/>
        </authorList>
    </citation>
    <scope>NUCLEOTIDE SEQUENCE</scope>
</reference>
<gene>
    <name evidence="1" type="ORF">PPRIM_AZ9-3.1.T0230299</name>
</gene>
<sequence length="489" mass="57494">MIEIPADNQQLSSQQTLEMLQFYFETIISEYTAFNHAQIVYPLYQTFLVQLNQQLRTLEQSNIGDIAINQTYQNLKDLQKKAADDLIIQEMLFEYDEFIHPIQIQALPKLINQKQKQPQKQKKAVSCILNENCDKQEYLQVGSQSVLIHHNKDKIQSFSELDDHKLNVIKEFDEKSYFSQINFERNPLSDLKAVTEQRLTQSKNYYYNEAQLDDAYYVIQQAKIELQDNELLLNWFYETYGDYVNMIQDKMNTMQINLNELESSGWIIEKNTKTLIIKYKIDSKNSTVTLFMDSVFEANVTKLMALINEIELYQNYVPFCVRSSMPKRIGKCCKICDIQVYFPLISDRKAVFVGEGIDRLNINGTIVFICKSIDNDPEFLKIHSIDISKDKGKFVNLILNYYVFELTPISENKCRVRAVTNSDPQCRYIPKALVALVARKMASTLFEKMQKITQNFVKSPWYPKYVENQEFYDWIDNKVQIYFSKQKQL</sequence>
<evidence type="ECO:0000313" key="1">
    <source>
        <dbReference type="EMBL" id="CAD8055674.1"/>
    </source>
</evidence>
<keyword evidence="2" id="KW-1185">Reference proteome</keyword>
<comment type="caution">
    <text evidence="1">The sequence shown here is derived from an EMBL/GenBank/DDBJ whole genome shotgun (WGS) entry which is preliminary data.</text>
</comment>
<dbReference type="Proteomes" id="UP000688137">
    <property type="component" value="Unassembled WGS sequence"/>
</dbReference>
<name>A0A8S1KXJ2_PARPR</name>
<protein>
    <recommendedName>
        <fullName evidence="3">START domain-containing protein</fullName>
    </recommendedName>
</protein>
<dbReference type="AlphaFoldDB" id="A0A8S1KXJ2"/>
<dbReference type="PANTHER" id="PTHR34560:SF1">
    <property type="entry name" value="START DOMAIN-CONTAINING PROTEIN"/>
    <property type="match status" value="1"/>
</dbReference>
<organism evidence="1 2">
    <name type="scientific">Paramecium primaurelia</name>
    <dbReference type="NCBI Taxonomy" id="5886"/>
    <lineage>
        <taxon>Eukaryota</taxon>
        <taxon>Sar</taxon>
        <taxon>Alveolata</taxon>
        <taxon>Ciliophora</taxon>
        <taxon>Intramacronucleata</taxon>
        <taxon>Oligohymenophorea</taxon>
        <taxon>Peniculida</taxon>
        <taxon>Parameciidae</taxon>
        <taxon>Paramecium</taxon>
    </lineage>
</organism>
<dbReference type="PANTHER" id="PTHR34560">
    <property type="entry name" value="POLYKETIDE CYCLASE/DEHYDRASE/LIPID TRANSPORT SUPERFAMILY PROTEIN"/>
    <property type="match status" value="1"/>
</dbReference>
<dbReference type="OMA" id="VENQEFY"/>
<proteinExistence type="predicted"/>
<accession>A0A8S1KXJ2</accession>